<keyword evidence="1" id="KW-0812">Transmembrane</keyword>
<feature type="transmembrane region" description="Helical" evidence="1">
    <location>
        <begin position="78"/>
        <end position="100"/>
    </location>
</feature>
<dbReference type="GO" id="GO:0016020">
    <property type="term" value="C:membrane"/>
    <property type="evidence" value="ECO:0007669"/>
    <property type="project" value="InterPro"/>
</dbReference>
<dbReference type="Proteomes" id="UP000469523">
    <property type="component" value="Unassembled WGS sequence"/>
</dbReference>
<dbReference type="AlphaFoldDB" id="A0A6N7XXL8"/>
<keyword evidence="1" id="KW-1133">Transmembrane helix</keyword>
<proteinExistence type="predicted"/>
<keyword evidence="3" id="KW-1185">Reference proteome</keyword>
<comment type="caution">
    <text evidence="2">The sequence shown here is derived from an EMBL/GenBank/DDBJ whole genome shotgun (WGS) entry which is preliminary data.</text>
</comment>
<gene>
    <name evidence="2" type="ORF">FYJ83_07530</name>
</gene>
<dbReference type="InterPro" id="IPR030949">
    <property type="entry name" value="ECF_S_folate_fam"/>
</dbReference>
<feature type="transmembrane region" description="Helical" evidence="1">
    <location>
        <begin position="46"/>
        <end position="72"/>
    </location>
</feature>
<evidence type="ECO:0000313" key="2">
    <source>
        <dbReference type="EMBL" id="MSU01314.1"/>
    </source>
</evidence>
<sequence>MNISKKVKTRTLTQAAFLVALSIALTRFGSIMILPTLRIGFGETPIMLSGMLFGPIIGGVSGIAADLLGIMINPQGPPHLGFTLSSSLWGVISGLYVMYFKKKDIKTNVFSTVKVAIMVITCYLVISIGLNTYWLSQLYNKGVIVILPSRILSAAINIPIQVIIITYLGRYLKNIASR</sequence>
<dbReference type="NCBIfam" id="TIGR04518">
    <property type="entry name" value="ECF_S_folT_fam"/>
    <property type="match status" value="1"/>
</dbReference>
<feature type="transmembrane region" description="Helical" evidence="1">
    <location>
        <begin position="12"/>
        <end position="34"/>
    </location>
</feature>
<evidence type="ECO:0000256" key="1">
    <source>
        <dbReference type="SAM" id="Phobius"/>
    </source>
</evidence>
<protein>
    <submittedName>
        <fullName evidence="2">Folate family ECF transporter S component</fullName>
    </submittedName>
</protein>
<keyword evidence="1" id="KW-0472">Membrane</keyword>
<organism evidence="2 3">
    <name type="scientific">Tissierella pigra</name>
    <dbReference type="NCBI Taxonomy" id="2607614"/>
    <lineage>
        <taxon>Bacteria</taxon>
        <taxon>Bacillati</taxon>
        <taxon>Bacillota</taxon>
        <taxon>Tissierellia</taxon>
        <taxon>Tissierellales</taxon>
        <taxon>Tissierellaceae</taxon>
        <taxon>Tissierella</taxon>
    </lineage>
</organism>
<reference evidence="2 3" key="1">
    <citation type="submission" date="2019-09" db="EMBL/GenBank/DDBJ databases">
        <title>In-depth cultivation of the pig gut microbiome towards novel bacterial diversity and tailored functional studies.</title>
        <authorList>
            <person name="Wylensek D."/>
            <person name="Hitch T.C.A."/>
            <person name="Clavel T."/>
        </authorList>
    </citation>
    <scope>NUCLEOTIDE SEQUENCE [LARGE SCALE GENOMIC DNA]</scope>
    <source>
        <strain evidence="2 3">WCA3-693-APC-4?</strain>
    </source>
</reference>
<evidence type="ECO:0000313" key="3">
    <source>
        <dbReference type="Proteomes" id="UP000469523"/>
    </source>
</evidence>
<dbReference type="Pfam" id="PF07155">
    <property type="entry name" value="ECF-ribofla_trS"/>
    <property type="match status" value="1"/>
</dbReference>
<dbReference type="InterPro" id="IPR009825">
    <property type="entry name" value="ECF_substrate-spec-like"/>
</dbReference>
<dbReference type="RefSeq" id="WP_154439728.1">
    <property type="nucleotide sequence ID" value="NZ_JAHLPJ010000001.1"/>
</dbReference>
<feature type="transmembrane region" description="Helical" evidence="1">
    <location>
        <begin position="147"/>
        <end position="168"/>
    </location>
</feature>
<name>A0A6N7XXL8_9FIRM</name>
<dbReference type="Gene3D" id="1.10.1760.20">
    <property type="match status" value="1"/>
</dbReference>
<accession>A0A6N7XXL8</accession>
<dbReference type="EMBL" id="VUNQ01000013">
    <property type="protein sequence ID" value="MSU01314.1"/>
    <property type="molecule type" value="Genomic_DNA"/>
</dbReference>
<feature type="transmembrane region" description="Helical" evidence="1">
    <location>
        <begin position="112"/>
        <end position="135"/>
    </location>
</feature>